<gene>
    <name evidence="1" type="ORF">BISA_1742</name>
</gene>
<dbReference type="OrthoDB" id="1958058at2"/>
<organism evidence="1 2">
    <name type="scientific">Bifidobacterium saguini DSM 23967</name>
    <dbReference type="NCBI Taxonomy" id="1437607"/>
    <lineage>
        <taxon>Bacteria</taxon>
        <taxon>Bacillati</taxon>
        <taxon>Actinomycetota</taxon>
        <taxon>Actinomycetes</taxon>
        <taxon>Bifidobacteriales</taxon>
        <taxon>Bifidobacteriaceae</taxon>
        <taxon>Bifidobacterium</taxon>
    </lineage>
</organism>
<dbReference type="AlphaFoldDB" id="A0A087D6J5"/>
<dbReference type="EMBL" id="JGZN01000016">
    <property type="protein sequence ID" value="KFI91145.1"/>
    <property type="molecule type" value="Genomic_DNA"/>
</dbReference>
<dbReference type="STRING" id="1437607.BISA_1742"/>
<reference evidence="1 2" key="1">
    <citation type="submission" date="2014-03" db="EMBL/GenBank/DDBJ databases">
        <title>Genomics of Bifidobacteria.</title>
        <authorList>
            <person name="Ventura M."/>
            <person name="Milani C."/>
            <person name="Lugli G.A."/>
        </authorList>
    </citation>
    <scope>NUCLEOTIDE SEQUENCE [LARGE SCALE GENOMIC DNA]</scope>
    <source>
        <strain evidence="1 2">DSM 23967</strain>
    </source>
</reference>
<comment type="caution">
    <text evidence="1">The sequence shown here is derived from an EMBL/GenBank/DDBJ whole genome shotgun (WGS) entry which is preliminary data.</text>
</comment>
<dbReference type="RefSeq" id="WP_033891718.1">
    <property type="nucleotide sequence ID" value="NZ_JDUT01000006.1"/>
</dbReference>
<dbReference type="Proteomes" id="UP000029066">
    <property type="component" value="Unassembled WGS sequence"/>
</dbReference>
<proteinExistence type="predicted"/>
<evidence type="ECO:0000313" key="1">
    <source>
        <dbReference type="EMBL" id="KFI91145.1"/>
    </source>
</evidence>
<protein>
    <submittedName>
        <fullName evidence="1">Phage head fiber protein</fullName>
    </submittedName>
</protein>
<accession>A0A087D6J5</accession>
<sequence>MADLIITDSARKPIASLDDYELDLAYGSDENDFTLTCLPQPAAGALIMMDGTEYGGMVTVRNTDGSVEGPTWHGMLARRILQPDADKDYLVVSGNATTILNALFKRVGLDALFTADASTVTIGNWQFDRYVDVYTGITKMLTANNAKLRLAWLDGHVHAIIKSVDHYGDTIDSDLLTFQASLDSQPVNHLIGLGQGDLHERVVVHWYADANGKVSQSKTLTGLAEYTAIYDYSNAQADELNEKTKEKLEELQTQGGVSVTLNDLSLSMDVGDTVTGRDNRLGITITVPISKKIVKVNNGIMSVDYECGTADGVTTSLSGTAESGGSGATYYADGTTITMKNNTFSAVVTPSRVDGVEKTATDAYTLASGFSSEIGKAQQTATEANAIAAANVAAITAALPLSASRNGQAVHLTAAEATVNGSGLMSAADKKKLDGLENYTLPAATNGTIGGVKPDGSTITVNDDGVITAHATSAGGGPVMPIGYVVMNTTGANPASDFGGTWEQRPSLGAYVWERTK</sequence>
<name>A0A087D6J5_9BIFI</name>
<evidence type="ECO:0000313" key="2">
    <source>
        <dbReference type="Proteomes" id="UP000029066"/>
    </source>
</evidence>